<evidence type="ECO:0000256" key="4">
    <source>
        <dbReference type="ARBA" id="ARBA00022801"/>
    </source>
</evidence>
<accession>A0A653D4N6</accession>
<name>A0A653D4N6_CALMS</name>
<evidence type="ECO:0000256" key="2">
    <source>
        <dbReference type="ARBA" id="ARBA00006285"/>
    </source>
</evidence>
<evidence type="ECO:0000313" key="7">
    <source>
        <dbReference type="Proteomes" id="UP000410492"/>
    </source>
</evidence>
<dbReference type="GO" id="GO:0016231">
    <property type="term" value="F:beta-N-acetylglucosaminidase activity"/>
    <property type="evidence" value="ECO:0007669"/>
    <property type="project" value="TreeGrafter"/>
</dbReference>
<dbReference type="SUPFAM" id="SSF51445">
    <property type="entry name" value="(Trans)glycosidases"/>
    <property type="match status" value="1"/>
</dbReference>
<dbReference type="Pfam" id="PF00728">
    <property type="entry name" value="Glyco_hydro_20"/>
    <property type="match status" value="1"/>
</dbReference>
<dbReference type="EC" id="3.2.1.52" evidence="3"/>
<dbReference type="GO" id="GO:0030203">
    <property type="term" value="P:glycosaminoglycan metabolic process"/>
    <property type="evidence" value="ECO:0007669"/>
    <property type="project" value="TreeGrafter"/>
</dbReference>
<comment type="similarity">
    <text evidence="2">Belongs to the glycosyl hydrolase 20 family.</text>
</comment>
<reference evidence="6 7" key="1">
    <citation type="submission" date="2019-01" db="EMBL/GenBank/DDBJ databases">
        <authorList>
            <person name="Sayadi A."/>
        </authorList>
    </citation>
    <scope>NUCLEOTIDE SEQUENCE [LARGE SCALE GENOMIC DNA]</scope>
</reference>
<dbReference type="EMBL" id="CAACVG010009905">
    <property type="protein sequence ID" value="VEN54490.1"/>
    <property type="molecule type" value="Genomic_DNA"/>
</dbReference>
<comment type="catalytic activity">
    <reaction evidence="1">
        <text>Hydrolysis of terminal non-reducing N-acetyl-D-hexosamine residues in N-acetyl-beta-D-hexosaminides.</text>
        <dbReference type="EC" id="3.2.1.52"/>
    </reaction>
</comment>
<dbReference type="InterPro" id="IPR017853">
    <property type="entry name" value="GH"/>
</dbReference>
<dbReference type="GO" id="GO:0005975">
    <property type="term" value="P:carbohydrate metabolic process"/>
    <property type="evidence" value="ECO:0007669"/>
    <property type="project" value="InterPro"/>
</dbReference>
<dbReference type="AlphaFoldDB" id="A0A653D4N6"/>
<evidence type="ECO:0000259" key="5">
    <source>
        <dbReference type="Pfam" id="PF00728"/>
    </source>
</evidence>
<dbReference type="Gene3D" id="3.20.20.80">
    <property type="entry name" value="Glycosidases"/>
    <property type="match status" value="1"/>
</dbReference>
<keyword evidence="7" id="KW-1185">Reference proteome</keyword>
<dbReference type="PANTHER" id="PTHR22600">
    <property type="entry name" value="BETA-HEXOSAMINIDASE"/>
    <property type="match status" value="1"/>
</dbReference>
<evidence type="ECO:0000313" key="6">
    <source>
        <dbReference type="EMBL" id="VEN54490.1"/>
    </source>
</evidence>
<evidence type="ECO:0000256" key="3">
    <source>
        <dbReference type="ARBA" id="ARBA00012663"/>
    </source>
</evidence>
<dbReference type="InterPro" id="IPR015883">
    <property type="entry name" value="Glyco_hydro_20_cat"/>
</dbReference>
<organism evidence="6 7">
    <name type="scientific">Callosobruchus maculatus</name>
    <name type="common">Southern cowpea weevil</name>
    <name type="synonym">Pulse bruchid</name>
    <dbReference type="NCBI Taxonomy" id="64391"/>
    <lineage>
        <taxon>Eukaryota</taxon>
        <taxon>Metazoa</taxon>
        <taxon>Ecdysozoa</taxon>
        <taxon>Arthropoda</taxon>
        <taxon>Hexapoda</taxon>
        <taxon>Insecta</taxon>
        <taxon>Pterygota</taxon>
        <taxon>Neoptera</taxon>
        <taxon>Endopterygota</taxon>
        <taxon>Coleoptera</taxon>
        <taxon>Polyphaga</taxon>
        <taxon>Cucujiformia</taxon>
        <taxon>Chrysomeloidea</taxon>
        <taxon>Chrysomelidae</taxon>
        <taxon>Bruchinae</taxon>
        <taxon>Bruchini</taxon>
        <taxon>Callosobruchus</taxon>
    </lineage>
</organism>
<dbReference type="Proteomes" id="UP000410492">
    <property type="component" value="Unassembled WGS sequence"/>
</dbReference>
<keyword evidence="4" id="KW-0378">Hydrolase</keyword>
<gene>
    <name evidence="6" type="ORF">CALMAC_LOCUS13949</name>
</gene>
<dbReference type="PRINTS" id="PR00738">
    <property type="entry name" value="GLHYDRLASE20"/>
</dbReference>
<dbReference type="PANTHER" id="PTHR22600:SF42">
    <property type="entry name" value="BETA-N-ACETYLHEXOSAMINIDASE"/>
    <property type="match status" value="1"/>
</dbReference>
<dbReference type="InterPro" id="IPR025705">
    <property type="entry name" value="Beta_hexosaminidase_sua/sub"/>
</dbReference>
<evidence type="ECO:0000256" key="1">
    <source>
        <dbReference type="ARBA" id="ARBA00001231"/>
    </source>
</evidence>
<dbReference type="GO" id="GO:0005886">
    <property type="term" value="C:plasma membrane"/>
    <property type="evidence" value="ECO:0007669"/>
    <property type="project" value="TreeGrafter"/>
</dbReference>
<protein>
    <recommendedName>
        <fullName evidence="3">beta-N-acetylhexosaminidase</fullName>
        <ecNumber evidence="3">3.2.1.52</ecNumber>
    </recommendedName>
</protein>
<feature type="domain" description="Glycoside hydrolase family 20 catalytic" evidence="5">
    <location>
        <begin position="6"/>
        <end position="44"/>
    </location>
</feature>
<proteinExistence type="inferred from homology"/>
<dbReference type="OrthoDB" id="428480at2759"/>
<sequence>MYKYNHEGILGGEVCMWGELVDDNNVDSRVWPRAAAAAERLWSNPRSTAEFAQYRFFAQRKRLVDLGIHAEALTPKWCVDSQGECKTYL</sequence>